<keyword evidence="11 12" id="KW-0660">Purine salvage</keyword>
<name>A0A286RHK6_9BACT</name>
<keyword evidence="15" id="KW-1185">Reference proteome</keyword>
<organism evidence="14 15">
    <name type="scientific">Thermogutta terrifontis</name>
    <dbReference type="NCBI Taxonomy" id="1331910"/>
    <lineage>
        <taxon>Bacteria</taxon>
        <taxon>Pseudomonadati</taxon>
        <taxon>Planctomycetota</taxon>
        <taxon>Planctomycetia</taxon>
        <taxon>Pirellulales</taxon>
        <taxon>Thermoguttaceae</taxon>
        <taxon>Thermogutta</taxon>
    </lineage>
</organism>
<proteinExistence type="inferred from homology"/>
<dbReference type="FunFam" id="3.40.50.2020:FF:000004">
    <property type="entry name" value="Adenine phosphoribosyltransferase"/>
    <property type="match status" value="1"/>
</dbReference>
<evidence type="ECO:0000256" key="4">
    <source>
        <dbReference type="ARBA" id="ARBA00004659"/>
    </source>
</evidence>
<dbReference type="GO" id="GO:0002055">
    <property type="term" value="F:adenine binding"/>
    <property type="evidence" value="ECO:0007669"/>
    <property type="project" value="TreeGrafter"/>
</dbReference>
<evidence type="ECO:0000256" key="5">
    <source>
        <dbReference type="ARBA" id="ARBA00008391"/>
    </source>
</evidence>
<sequence length="179" mass="19351">MSSQQTIDLASYIRSIPNFPKPGIIFRDITPLLASPEALRETVRQLADAVRDRDVEAIAAAEARGFLFAAPLALELNVGLIPIRKPGKLPSETFSHTYTLEYGTDTLEMHKDAIKPGTRVLVVDDLLATGGTVEACCRLIEKAGGIVVGCAFVIELTDLKGAERLARYRPVSLIKFSGG</sequence>
<dbReference type="EC" id="2.4.2.7" evidence="7 12"/>
<comment type="catalytic activity">
    <reaction evidence="1 12">
        <text>AMP + diphosphate = 5-phospho-alpha-D-ribose 1-diphosphate + adenine</text>
        <dbReference type="Rhea" id="RHEA:16609"/>
        <dbReference type="ChEBI" id="CHEBI:16708"/>
        <dbReference type="ChEBI" id="CHEBI:33019"/>
        <dbReference type="ChEBI" id="CHEBI:58017"/>
        <dbReference type="ChEBI" id="CHEBI:456215"/>
        <dbReference type="EC" id="2.4.2.7"/>
    </reaction>
</comment>
<dbReference type="PANTHER" id="PTHR32315">
    <property type="entry name" value="ADENINE PHOSPHORIBOSYLTRANSFERASE"/>
    <property type="match status" value="1"/>
</dbReference>
<dbReference type="InterPro" id="IPR005764">
    <property type="entry name" value="Ade_phspho_trans"/>
</dbReference>
<comment type="function">
    <text evidence="2 12">Catalyzes a salvage reaction resulting in the formation of AMP, that is energically less costly than de novo synthesis.</text>
</comment>
<keyword evidence="10 12" id="KW-0808">Transferase</keyword>
<gene>
    <name evidence="12" type="primary">apt</name>
    <name evidence="14" type="ORF">THTE_2859</name>
</gene>
<dbReference type="CDD" id="cd06223">
    <property type="entry name" value="PRTases_typeI"/>
    <property type="match status" value="1"/>
</dbReference>
<dbReference type="Pfam" id="PF00156">
    <property type="entry name" value="Pribosyltran"/>
    <property type="match status" value="1"/>
</dbReference>
<evidence type="ECO:0000256" key="1">
    <source>
        <dbReference type="ARBA" id="ARBA00000868"/>
    </source>
</evidence>
<dbReference type="NCBIfam" id="TIGR01090">
    <property type="entry name" value="apt"/>
    <property type="match status" value="1"/>
</dbReference>
<dbReference type="EMBL" id="CP018477">
    <property type="protein sequence ID" value="ASV75461.1"/>
    <property type="molecule type" value="Genomic_DNA"/>
</dbReference>
<dbReference type="NCBIfam" id="NF002634">
    <property type="entry name" value="PRK02304.1-3"/>
    <property type="match status" value="1"/>
</dbReference>
<dbReference type="Gene3D" id="3.40.50.2020">
    <property type="match status" value="1"/>
</dbReference>
<evidence type="ECO:0000256" key="3">
    <source>
        <dbReference type="ARBA" id="ARBA00004496"/>
    </source>
</evidence>
<dbReference type="GO" id="GO:0006166">
    <property type="term" value="P:purine ribonucleoside salvage"/>
    <property type="evidence" value="ECO:0007669"/>
    <property type="project" value="UniProtKB-UniRule"/>
</dbReference>
<evidence type="ECO:0000259" key="13">
    <source>
        <dbReference type="Pfam" id="PF00156"/>
    </source>
</evidence>
<dbReference type="KEGG" id="ttf:THTE_2859"/>
<comment type="pathway">
    <text evidence="4 12">Purine metabolism; AMP biosynthesis via salvage pathway; AMP from adenine: step 1/1.</text>
</comment>
<accession>A0A286RHK6</accession>
<evidence type="ECO:0000256" key="2">
    <source>
        <dbReference type="ARBA" id="ARBA00003968"/>
    </source>
</evidence>
<dbReference type="PANTHER" id="PTHR32315:SF3">
    <property type="entry name" value="ADENINE PHOSPHORIBOSYLTRANSFERASE"/>
    <property type="match status" value="1"/>
</dbReference>
<dbReference type="GO" id="GO:0044209">
    <property type="term" value="P:AMP salvage"/>
    <property type="evidence" value="ECO:0007669"/>
    <property type="project" value="UniProtKB-UniRule"/>
</dbReference>
<evidence type="ECO:0000256" key="12">
    <source>
        <dbReference type="HAMAP-Rule" id="MF_00004"/>
    </source>
</evidence>
<dbReference type="InterPro" id="IPR029057">
    <property type="entry name" value="PRTase-like"/>
</dbReference>
<dbReference type="InterPro" id="IPR050054">
    <property type="entry name" value="UPRTase/APRTase"/>
</dbReference>
<evidence type="ECO:0000256" key="7">
    <source>
        <dbReference type="ARBA" id="ARBA00011893"/>
    </source>
</evidence>
<keyword evidence="9 12" id="KW-0328">Glycosyltransferase</keyword>
<evidence type="ECO:0000256" key="9">
    <source>
        <dbReference type="ARBA" id="ARBA00022676"/>
    </source>
</evidence>
<dbReference type="GO" id="GO:0005737">
    <property type="term" value="C:cytoplasm"/>
    <property type="evidence" value="ECO:0007669"/>
    <property type="project" value="UniProtKB-SubCell"/>
</dbReference>
<reference evidence="14 15" key="1">
    <citation type="journal article" name="Front. Microbiol.">
        <title>Sugar Metabolism of the First Thermophilic Planctomycete Thermogutta terrifontis: Comparative Genomic and Transcriptomic Approaches.</title>
        <authorList>
            <person name="Elcheninov A.G."/>
            <person name="Menzel P."/>
            <person name="Gudbergsdottir S.R."/>
            <person name="Slesarev A.I."/>
            <person name="Kadnikov V.V."/>
            <person name="Krogh A."/>
            <person name="Bonch-Osmolovskaya E.A."/>
            <person name="Peng X."/>
            <person name="Kublanov I.V."/>
        </authorList>
    </citation>
    <scope>NUCLEOTIDE SEQUENCE [LARGE SCALE GENOMIC DNA]</scope>
    <source>
        <strain evidence="14 15">R1</strain>
    </source>
</reference>
<dbReference type="Proteomes" id="UP000215086">
    <property type="component" value="Chromosome"/>
</dbReference>
<evidence type="ECO:0000313" key="14">
    <source>
        <dbReference type="EMBL" id="ASV75461.1"/>
    </source>
</evidence>
<dbReference type="GO" id="GO:0006168">
    <property type="term" value="P:adenine salvage"/>
    <property type="evidence" value="ECO:0007669"/>
    <property type="project" value="InterPro"/>
</dbReference>
<keyword evidence="8 12" id="KW-0963">Cytoplasm</keyword>
<dbReference type="AlphaFoldDB" id="A0A286RHK6"/>
<evidence type="ECO:0000256" key="6">
    <source>
        <dbReference type="ARBA" id="ARBA00011738"/>
    </source>
</evidence>
<evidence type="ECO:0000313" key="15">
    <source>
        <dbReference type="Proteomes" id="UP000215086"/>
    </source>
</evidence>
<dbReference type="GO" id="GO:0003999">
    <property type="term" value="F:adenine phosphoribosyltransferase activity"/>
    <property type="evidence" value="ECO:0007669"/>
    <property type="project" value="UniProtKB-UniRule"/>
</dbReference>
<dbReference type="OrthoDB" id="9803963at2"/>
<feature type="domain" description="Phosphoribosyltransferase" evidence="13">
    <location>
        <begin position="35"/>
        <end position="159"/>
    </location>
</feature>
<comment type="subunit">
    <text evidence="6 12">Homodimer.</text>
</comment>
<dbReference type="NCBIfam" id="NF002636">
    <property type="entry name" value="PRK02304.1-5"/>
    <property type="match status" value="1"/>
</dbReference>
<dbReference type="NCBIfam" id="NF002633">
    <property type="entry name" value="PRK02304.1-2"/>
    <property type="match status" value="1"/>
</dbReference>
<dbReference type="SUPFAM" id="SSF53271">
    <property type="entry name" value="PRTase-like"/>
    <property type="match status" value="1"/>
</dbReference>
<evidence type="ECO:0000256" key="11">
    <source>
        <dbReference type="ARBA" id="ARBA00022726"/>
    </source>
</evidence>
<dbReference type="InterPro" id="IPR000836">
    <property type="entry name" value="PRTase_dom"/>
</dbReference>
<comment type="similarity">
    <text evidence="5 12">Belongs to the purine/pyrimidine phosphoribosyltransferase family.</text>
</comment>
<comment type="subcellular location">
    <subcellularLocation>
        <location evidence="3 12">Cytoplasm</location>
    </subcellularLocation>
</comment>
<dbReference type="HAMAP" id="MF_00004">
    <property type="entry name" value="Aden_phosphoribosyltr"/>
    <property type="match status" value="1"/>
</dbReference>
<dbReference type="GO" id="GO:0016208">
    <property type="term" value="F:AMP binding"/>
    <property type="evidence" value="ECO:0007669"/>
    <property type="project" value="TreeGrafter"/>
</dbReference>
<evidence type="ECO:0000256" key="8">
    <source>
        <dbReference type="ARBA" id="ARBA00022490"/>
    </source>
</evidence>
<evidence type="ECO:0000256" key="10">
    <source>
        <dbReference type="ARBA" id="ARBA00022679"/>
    </source>
</evidence>
<protein>
    <recommendedName>
        <fullName evidence="7 12">Adenine phosphoribosyltransferase</fullName>
        <shortName evidence="12">APRT</shortName>
        <ecNumber evidence="7 12">2.4.2.7</ecNumber>
    </recommendedName>
</protein>
<dbReference type="UniPathway" id="UPA00588">
    <property type="reaction ID" value="UER00646"/>
</dbReference>